<keyword evidence="4" id="KW-1185">Reference proteome</keyword>
<dbReference type="AlphaFoldDB" id="A0A914R2G2"/>
<dbReference type="GO" id="GO:0005634">
    <property type="term" value="C:nucleus"/>
    <property type="evidence" value="ECO:0007669"/>
    <property type="project" value="UniProtKB-SubCell"/>
</dbReference>
<name>A0A914R2G2_9BILA</name>
<accession>A0A914R2G2</accession>
<organism evidence="4 5">
    <name type="scientific">Panagrolaimus davidi</name>
    <dbReference type="NCBI Taxonomy" id="227884"/>
    <lineage>
        <taxon>Eukaryota</taxon>
        <taxon>Metazoa</taxon>
        <taxon>Ecdysozoa</taxon>
        <taxon>Nematoda</taxon>
        <taxon>Chromadorea</taxon>
        <taxon>Rhabditida</taxon>
        <taxon>Tylenchina</taxon>
        <taxon>Panagrolaimomorpha</taxon>
        <taxon>Panagrolaimoidea</taxon>
        <taxon>Panagrolaimidae</taxon>
        <taxon>Panagrolaimus</taxon>
    </lineage>
</organism>
<dbReference type="Proteomes" id="UP000887578">
    <property type="component" value="Unplaced"/>
</dbReference>
<feature type="compositionally biased region" description="Low complexity" evidence="3">
    <location>
        <begin position="121"/>
        <end position="131"/>
    </location>
</feature>
<dbReference type="WBParaSite" id="PDA_v2.g8716.t1">
    <property type="protein sequence ID" value="PDA_v2.g8716.t1"/>
    <property type="gene ID" value="PDA_v2.g8716"/>
</dbReference>
<evidence type="ECO:0000256" key="3">
    <source>
        <dbReference type="SAM" id="MobiDB-lite"/>
    </source>
</evidence>
<feature type="compositionally biased region" description="Basic and acidic residues" evidence="3">
    <location>
        <begin position="46"/>
        <end position="70"/>
    </location>
</feature>
<proteinExistence type="predicted"/>
<sequence>MEKKILLLCYDETSNTWEPVENCGCPALIKKFEADLAKTKRKSKSKKNEKPAARLSAREKTKSAEPGEKSNRKRKSTSSSLESEPNPKKNGSPFAHTVLLHTTSGSEESTTTEKKDEENDQQQQRPKTPESSESEEEPETPKDEIPPLGFTIQKIVDSQKVNQQVLVPVLDTEGKLHMVDIKAVAKQNLDMALDYLIKHAV</sequence>
<comment type="subcellular location">
    <subcellularLocation>
        <location evidence="1">Nucleus</location>
    </subcellularLocation>
</comment>
<evidence type="ECO:0000256" key="1">
    <source>
        <dbReference type="ARBA" id="ARBA00004123"/>
    </source>
</evidence>
<dbReference type="Gene3D" id="2.40.50.40">
    <property type="match status" value="1"/>
</dbReference>
<evidence type="ECO:0000313" key="4">
    <source>
        <dbReference type="Proteomes" id="UP000887578"/>
    </source>
</evidence>
<evidence type="ECO:0000313" key="5">
    <source>
        <dbReference type="WBParaSite" id="PDA_v2.g8716.t1"/>
    </source>
</evidence>
<dbReference type="InterPro" id="IPR016197">
    <property type="entry name" value="Chromo-like_dom_sf"/>
</dbReference>
<dbReference type="InterPro" id="IPR051219">
    <property type="entry name" value="Heterochromatin_chromo-domain"/>
</dbReference>
<dbReference type="PANTHER" id="PTHR22812">
    <property type="entry name" value="CHROMOBOX PROTEIN"/>
    <property type="match status" value="1"/>
</dbReference>
<protein>
    <submittedName>
        <fullName evidence="5">Uncharacterized protein</fullName>
    </submittedName>
</protein>
<evidence type="ECO:0000256" key="2">
    <source>
        <dbReference type="ARBA" id="ARBA00023242"/>
    </source>
</evidence>
<reference evidence="5" key="1">
    <citation type="submission" date="2022-11" db="UniProtKB">
        <authorList>
            <consortium name="WormBaseParasite"/>
        </authorList>
    </citation>
    <scope>IDENTIFICATION</scope>
</reference>
<feature type="region of interest" description="Disordered" evidence="3">
    <location>
        <begin position="37"/>
        <end position="147"/>
    </location>
</feature>
<keyword evidence="2" id="KW-0539">Nucleus</keyword>
<dbReference type="SUPFAM" id="SSF54160">
    <property type="entry name" value="Chromo domain-like"/>
    <property type="match status" value="1"/>
</dbReference>